<dbReference type="PROSITE" id="PS51186">
    <property type="entry name" value="GNAT"/>
    <property type="match status" value="1"/>
</dbReference>
<dbReference type="AlphaFoldDB" id="A0A069PFE9"/>
<reference evidence="2 3" key="1">
    <citation type="submission" date="2014-03" db="EMBL/GenBank/DDBJ databases">
        <title>Draft Genome Sequences of Four Burkholderia Strains.</title>
        <authorList>
            <person name="Liu X.Y."/>
            <person name="Li C.X."/>
            <person name="Xu J.H."/>
        </authorList>
    </citation>
    <scope>NUCLEOTIDE SEQUENCE [LARGE SCALE GENOMIC DNA]</scope>
    <source>
        <strain evidence="2 3">DSM 50014</strain>
    </source>
</reference>
<name>A0A069PFE9_9BURK</name>
<dbReference type="SUPFAM" id="SSF55729">
    <property type="entry name" value="Acyl-CoA N-acyltransferases (Nat)"/>
    <property type="match status" value="1"/>
</dbReference>
<dbReference type="GO" id="GO:0016747">
    <property type="term" value="F:acyltransferase activity, transferring groups other than amino-acyl groups"/>
    <property type="evidence" value="ECO:0007669"/>
    <property type="project" value="InterPro"/>
</dbReference>
<keyword evidence="3" id="KW-1185">Reference proteome</keyword>
<feature type="domain" description="N-acetyltransferase" evidence="1">
    <location>
        <begin position="6"/>
        <end position="152"/>
    </location>
</feature>
<gene>
    <name evidence="2" type="ORF">BG61_34200</name>
</gene>
<dbReference type="Gene3D" id="3.40.630.30">
    <property type="match status" value="1"/>
</dbReference>
<dbReference type="InterPro" id="IPR016181">
    <property type="entry name" value="Acyl_CoA_acyltransferase"/>
</dbReference>
<protein>
    <recommendedName>
        <fullName evidence="1">N-acetyltransferase domain-containing protein</fullName>
    </recommendedName>
</protein>
<evidence type="ECO:0000313" key="3">
    <source>
        <dbReference type="Proteomes" id="UP000027466"/>
    </source>
</evidence>
<comment type="caution">
    <text evidence="2">The sequence shown here is derived from an EMBL/GenBank/DDBJ whole genome shotgun (WGS) entry which is preliminary data.</text>
</comment>
<dbReference type="InterPro" id="IPR000182">
    <property type="entry name" value="GNAT_dom"/>
</dbReference>
<evidence type="ECO:0000313" key="2">
    <source>
        <dbReference type="EMBL" id="KDR39202.1"/>
    </source>
</evidence>
<evidence type="ECO:0000259" key="1">
    <source>
        <dbReference type="PROSITE" id="PS51186"/>
    </source>
</evidence>
<dbReference type="RefSeq" id="WP_035931400.1">
    <property type="nucleotide sequence ID" value="NZ_CADFFX010000020.1"/>
</dbReference>
<sequence>MTKPVFTVERFQDVYDELLPLLHQHYDEISLHKLQGYDLKPNVALYRAMQDMDQLMMMIGRLDGQIVAYFVAFVRPSIHYTDCMEAAGDIFYCSPDRRGAMIGLQLFEAAEQELKRRGVKCFMAGEKLAYPAGALFERRGFEPIERKFCKWL</sequence>
<dbReference type="STRING" id="60547.GCA_000751215_02932"/>
<dbReference type="EMBL" id="JFHC01000064">
    <property type="protein sequence ID" value="KDR39202.1"/>
    <property type="molecule type" value="Genomic_DNA"/>
</dbReference>
<organism evidence="2 3">
    <name type="scientific">Caballeronia glathei</name>
    <dbReference type="NCBI Taxonomy" id="60547"/>
    <lineage>
        <taxon>Bacteria</taxon>
        <taxon>Pseudomonadati</taxon>
        <taxon>Pseudomonadota</taxon>
        <taxon>Betaproteobacteria</taxon>
        <taxon>Burkholderiales</taxon>
        <taxon>Burkholderiaceae</taxon>
        <taxon>Caballeronia</taxon>
    </lineage>
</organism>
<proteinExistence type="predicted"/>
<dbReference type="Pfam" id="PF00583">
    <property type="entry name" value="Acetyltransf_1"/>
    <property type="match status" value="1"/>
</dbReference>
<dbReference type="Proteomes" id="UP000027466">
    <property type="component" value="Unassembled WGS sequence"/>
</dbReference>
<accession>A0A069PFE9</accession>